<evidence type="ECO:0000256" key="5">
    <source>
        <dbReference type="ARBA" id="ARBA00022576"/>
    </source>
</evidence>
<dbReference type="Gene3D" id="3.90.1150.10">
    <property type="entry name" value="Aspartate Aminotransferase, domain 1"/>
    <property type="match status" value="1"/>
</dbReference>
<comment type="subunit">
    <text evidence="4 9">Homodimer.</text>
</comment>
<proteinExistence type="inferred from homology"/>
<dbReference type="InterPro" id="IPR015424">
    <property type="entry name" value="PyrdxlP-dep_Trfase"/>
</dbReference>
<dbReference type="InterPro" id="IPR015421">
    <property type="entry name" value="PyrdxlP-dep_Trfase_major"/>
</dbReference>
<keyword evidence="9" id="KW-0028">Amino-acid biosynthesis</keyword>
<dbReference type="InterPro" id="IPR015422">
    <property type="entry name" value="PyrdxlP-dep_Trfase_small"/>
</dbReference>
<keyword evidence="7 9" id="KW-0663">Pyridoxal phosphate</keyword>
<keyword evidence="5 9" id="KW-0032">Aminotransferase</keyword>
<dbReference type="Gene3D" id="3.40.640.10">
    <property type="entry name" value="Type I PLP-dependent aspartate aminotransferase-like (Major domain)"/>
    <property type="match status" value="1"/>
</dbReference>
<dbReference type="SUPFAM" id="SSF53383">
    <property type="entry name" value="PLP-dependent transferases"/>
    <property type="match status" value="1"/>
</dbReference>
<sequence length="374" mass="41442">MKSKNPLFCDQVQPQVLGIHPYIPGKPVSELQRELGLQNITKLASNENPLGASPKVIEAIQAELVDIARYPDGSAYALKHTLAEFLGVQASQLVIGNGSNEVLELVARVFAGPEDEIIYSQYAFAVYPISAQVVGATGVEVPAKDWGHDLSAMLAAVTDKTKVIYLANPNNPTGTFFSKQAWQAFIEKVPQNIIVVLDEAYVEYAQSFLDADVFFNGVDYIDDYPNLLVSRTFSKAYGLASLRIGYMVGNPETIQYINQVREPFNVNHYAQVAAQYALADQDFVNEAVLVNQQGMRQVIEVLEELDIQYIPSIGNFVCIDLGEAALEYNQKLLKEGVIVRPVANYGMTNYLRISIGTQVENQYFIDALKKVYQP</sequence>
<dbReference type="EMBL" id="AP024202">
    <property type="protein sequence ID" value="BCN93348.1"/>
    <property type="molecule type" value="Genomic_DNA"/>
</dbReference>
<dbReference type="Proteomes" id="UP001054820">
    <property type="component" value="Chromosome"/>
</dbReference>
<feature type="modified residue" description="N6-(pyridoxal phosphate)lysine" evidence="9">
    <location>
        <position position="235"/>
    </location>
</feature>
<dbReference type="InterPro" id="IPR005861">
    <property type="entry name" value="HisP_aminotrans"/>
</dbReference>
<evidence type="ECO:0000259" key="10">
    <source>
        <dbReference type="Pfam" id="PF00155"/>
    </source>
</evidence>
<comment type="catalytic activity">
    <reaction evidence="8 9">
        <text>L-histidinol phosphate + 2-oxoglutarate = 3-(imidazol-4-yl)-2-oxopropyl phosphate + L-glutamate</text>
        <dbReference type="Rhea" id="RHEA:23744"/>
        <dbReference type="ChEBI" id="CHEBI:16810"/>
        <dbReference type="ChEBI" id="CHEBI:29985"/>
        <dbReference type="ChEBI" id="CHEBI:57766"/>
        <dbReference type="ChEBI" id="CHEBI:57980"/>
        <dbReference type="EC" id="2.6.1.9"/>
    </reaction>
</comment>
<protein>
    <recommendedName>
        <fullName evidence="9">Histidinol-phosphate aminotransferase</fullName>
        <ecNumber evidence="9">2.6.1.9</ecNumber>
    </recommendedName>
    <alternativeName>
        <fullName evidence="9">Imidazole acetol-phosphate transaminase</fullName>
    </alternativeName>
</protein>
<dbReference type="GO" id="GO:0008483">
    <property type="term" value="F:transaminase activity"/>
    <property type="evidence" value="ECO:0007669"/>
    <property type="project" value="UniProtKB-KW"/>
</dbReference>
<dbReference type="HAMAP" id="MF_01023">
    <property type="entry name" value="HisC_aminotrans_2"/>
    <property type="match status" value="1"/>
</dbReference>
<gene>
    <name evidence="11" type="primary">hisC2</name>
    <name evidence="9" type="synonym">hisC</name>
    <name evidence="11" type="ORF">THMIRHAM_11330</name>
</gene>
<dbReference type="RefSeq" id="WP_237260417.1">
    <property type="nucleotide sequence ID" value="NZ_AP024202.1"/>
</dbReference>
<comment type="similarity">
    <text evidence="3 9">Belongs to the class-II pyridoxal-phosphate-dependent aminotransferase family. Histidinol-phosphate aminotransferase subfamily.</text>
</comment>
<evidence type="ECO:0000256" key="3">
    <source>
        <dbReference type="ARBA" id="ARBA00007970"/>
    </source>
</evidence>
<evidence type="ECO:0000256" key="7">
    <source>
        <dbReference type="ARBA" id="ARBA00022898"/>
    </source>
</evidence>
<evidence type="ECO:0000256" key="2">
    <source>
        <dbReference type="ARBA" id="ARBA00005011"/>
    </source>
</evidence>
<name>A0ABN6CWM8_9GAMM</name>
<keyword evidence="12" id="KW-1185">Reference proteome</keyword>
<dbReference type="InterPro" id="IPR004839">
    <property type="entry name" value="Aminotransferase_I/II_large"/>
</dbReference>
<comment type="pathway">
    <text evidence="2 9">Amino-acid biosynthesis; L-histidine biosynthesis; L-histidine from 5-phospho-alpha-D-ribose 1-diphosphate: step 7/9.</text>
</comment>
<dbReference type="InterPro" id="IPR050106">
    <property type="entry name" value="HistidinolP_aminotransfase"/>
</dbReference>
<evidence type="ECO:0000313" key="12">
    <source>
        <dbReference type="Proteomes" id="UP001054820"/>
    </source>
</evidence>
<evidence type="ECO:0000256" key="4">
    <source>
        <dbReference type="ARBA" id="ARBA00011738"/>
    </source>
</evidence>
<evidence type="ECO:0000313" key="11">
    <source>
        <dbReference type="EMBL" id="BCN93348.1"/>
    </source>
</evidence>
<dbReference type="CDD" id="cd00609">
    <property type="entry name" value="AAT_like"/>
    <property type="match status" value="1"/>
</dbReference>
<keyword evidence="9" id="KW-0368">Histidine biosynthesis</keyword>
<organism evidence="11 12">
    <name type="scientific">Thiomicrorhabdus immobilis</name>
    <dbReference type="NCBI Taxonomy" id="2791037"/>
    <lineage>
        <taxon>Bacteria</taxon>
        <taxon>Pseudomonadati</taxon>
        <taxon>Pseudomonadota</taxon>
        <taxon>Gammaproteobacteria</taxon>
        <taxon>Thiotrichales</taxon>
        <taxon>Piscirickettsiaceae</taxon>
        <taxon>Thiomicrorhabdus</taxon>
    </lineage>
</organism>
<keyword evidence="6 9" id="KW-0808">Transferase</keyword>
<dbReference type="PANTHER" id="PTHR43643">
    <property type="entry name" value="HISTIDINOL-PHOSPHATE AMINOTRANSFERASE 2"/>
    <property type="match status" value="1"/>
</dbReference>
<dbReference type="Pfam" id="PF00155">
    <property type="entry name" value="Aminotran_1_2"/>
    <property type="match status" value="1"/>
</dbReference>
<reference evidence="11" key="1">
    <citation type="journal article" date="2022" name="Arch. Microbiol.">
        <title>Thiomicrorhabdus immobilis sp. nov., a mesophilic sulfur-oxidizing bacterium isolated from sediment of a brackish lake in northern Japan.</title>
        <authorList>
            <person name="Kojima H."/>
            <person name="Mochizuki J."/>
            <person name="Kanda M."/>
            <person name="Watanabe T."/>
            <person name="Fukui M."/>
        </authorList>
    </citation>
    <scope>NUCLEOTIDE SEQUENCE</scope>
    <source>
        <strain evidence="11">Am19</strain>
    </source>
</reference>
<evidence type="ECO:0000256" key="9">
    <source>
        <dbReference type="HAMAP-Rule" id="MF_01023"/>
    </source>
</evidence>
<dbReference type="PROSITE" id="PS00599">
    <property type="entry name" value="AA_TRANSFER_CLASS_2"/>
    <property type="match status" value="1"/>
</dbReference>
<feature type="domain" description="Aminotransferase class I/classII large" evidence="10">
    <location>
        <begin position="39"/>
        <end position="368"/>
    </location>
</feature>
<evidence type="ECO:0000256" key="8">
    <source>
        <dbReference type="ARBA" id="ARBA00047481"/>
    </source>
</evidence>
<dbReference type="PANTHER" id="PTHR43643:SF3">
    <property type="entry name" value="HISTIDINOL-PHOSPHATE AMINOTRANSFERASE"/>
    <property type="match status" value="1"/>
</dbReference>
<evidence type="ECO:0000256" key="1">
    <source>
        <dbReference type="ARBA" id="ARBA00001933"/>
    </source>
</evidence>
<accession>A0ABN6CWM8</accession>
<dbReference type="InterPro" id="IPR001917">
    <property type="entry name" value="Aminotrans_II_pyridoxalP_BS"/>
</dbReference>
<dbReference type="EC" id="2.6.1.9" evidence="9"/>
<evidence type="ECO:0000256" key="6">
    <source>
        <dbReference type="ARBA" id="ARBA00022679"/>
    </source>
</evidence>
<comment type="cofactor">
    <cofactor evidence="1 9">
        <name>pyridoxal 5'-phosphate</name>
        <dbReference type="ChEBI" id="CHEBI:597326"/>
    </cofactor>
</comment>
<dbReference type="NCBIfam" id="TIGR01141">
    <property type="entry name" value="hisC"/>
    <property type="match status" value="1"/>
</dbReference>